<comment type="caution">
    <text evidence="2">The sequence shown here is derived from an EMBL/GenBank/DDBJ whole genome shotgun (WGS) entry which is preliminary data.</text>
</comment>
<dbReference type="RefSeq" id="WP_039518783.1">
    <property type="nucleotide sequence ID" value="NZ_CBDHOZ010000032.1"/>
</dbReference>
<evidence type="ECO:0008006" key="3">
    <source>
        <dbReference type="Google" id="ProtNLM"/>
    </source>
</evidence>
<dbReference type="Gene3D" id="3.30.40.190">
    <property type="match status" value="1"/>
</dbReference>
<dbReference type="InterPro" id="IPR031875">
    <property type="entry name" value="RecA_dep_nuc"/>
</dbReference>
<evidence type="ECO:0000313" key="1">
    <source>
        <dbReference type="EMBL" id="EBV2394225.1"/>
    </source>
</evidence>
<reference evidence="1" key="2">
    <citation type="submission" date="2018-06" db="EMBL/GenBank/DDBJ databases">
        <authorList>
            <person name="Ashton P.M."/>
            <person name="Dallman T."/>
            <person name="Nair S."/>
            <person name="De Pinna E."/>
            <person name="Peters T."/>
            <person name="Grant K."/>
        </authorList>
    </citation>
    <scope>NUCLEOTIDE SEQUENCE</scope>
    <source>
        <strain evidence="1">288881</strain>
    </source>
</reference>
<protein>
    <recommendedName>
        <fullName evidence="3">DUF968 domain-containing protein</fullName>
    </recommendedName>
</protein>
<name>A0A3V3U5N8_SALET</name>
<reference evidence="2" key="1">
    <citation type="journal article" date="2018" name="Genome Biol.">
        <title>SKESA: strategic k-mer extension for scrupulous assemblies.</title>
        <authorList>
            <person name="Souvorov A."/>
            <person name="Agarwala R."/>
            <person name="Lipman D.J."/>
        </authorList>
    </citation>
    <scope>NUCLEOTIDE SEQUENCE</scope>
    <source>
        <strain evidence="2">Salmonella enterica</strain>
    </source>
</reference>
<reference evidence="2" key="3">
    <citation type="submission" date="2019-10" db="EMBL/GenBank/DDBJ databases">
        <authorList>
            <consortium name="NCBI Pathogen Detection Project"/>
        </authorList>
    </citation>
    <scope>NUCLEOTIDE SEQUENCE</scope>
    <source>
        <strain evidence="2">Salmonella enterica</strain>
    </source>
</reference>
<evidence type="ECO:0000313" key="2">
    <source>
        <dbReference type="EMBL" id="HAE1513738.1"/>
    </source>
</evidence>
<dbReference type="EMBL" id="DAAQZM010000001">
    <property type="protein sequence ID" value="HAE1513738.1"/>
    <property type="molecule type" value="Genomic_DNA"/>
</dbReference>
<gene>
    <name evidence="1" type="ORF">DN323_01015</name>
    <name evidence="2" type="ORF">G2992_07875</name>
</gene>
<dbReference type="AlphaFoldDB" id="A0A3V3U5N8"/>
<accession>A0A3V3U5N8</accession>
<dbReference type="Pfam" id="PF16786">
    <property type="entry name" value="RecA_dep_nuc"/>
    <property type="match status" value="1"/>
</dbReference>
<proteinExistence type="predicted"/>
<sequence>MATKRQKKAEQAHVSRVAELGCVACYVQAGVWGTPGEIHHTRTNCGMSQRSEWREVICLCRGHHREDDKAANKIAIHGNTGHRAFTATYGTERELLELTLINI</sequence>
<organism evidence="2">
    <name type="scientific">Salmonella enterica subsp. enterica serovar Havana</name>
    <dbReference type="NCBI Taxonomy" id="179997"/>
    <lineage>
        <taxon>Bacteria</taxon>
        <taxon>Pseudomonadati</taxon>
        <taxon>Pseudomonadota</taxon>
        <taxon>Gammaproteobacteria</taxon>
        <taxon>Enterobacterales</taxon>
        <taxon>Enterobacteriaceae</taxon>
        <taxon>Salmonella</taxon>
    </lineage>
</organism>
<dbReference type="EMBL" id="AAHEPM010000001">
    <property type="protein sequence ID" value="EBV2394225.1"/>
    <property type="molecule type" value="Genomic_DNA"/>
</dbReference>